<dbReference type="AlphaFoldDB" id="A0A7C4TG69"/>
<name>A0A7C4TG69_UNCW3</name>
<gene>
    <name evidence="1" type="ORF">ENV60_02785</name>
</gene>
<protein>
    <submittedName>
        <fullName evidence="1">Uncharacterized protein</fullName>
    </submittedName>
</protein>
<evidence type="ECO:0000313" key="1">
    <source>
        <dbReference type="EMBL" id="HGV97205.1"/>
    </source>
</evidence>
<reference evidence="1" key="1">
    <citation type="journal article" date="2020" name="mSystems">
        <title>Genome- and Community-Level Interaction Insights into Carbon Utilization and Element Cycling Functions of Hydrothermarchaeota in Hydrothermal Sediment.</title>
        <authorList>
            <person name="Zhou Z."/>
            <person name="Liu Y."/>
            <person name="Xu W."/>
            <person name="Pan J."/>
            <person name="Luo Z.H."/>
            <person name="Li M."/>
        </authorList>
    </citation>
    <scope>NUCLEOTIDE SEQUENCE [LARGE SCALE GENOMIC DNA]</scope>
    <source>
        <strain evidence="1">SpSt-774</strain>
    </source>
</reference>
<sequence length="274" mass="32143">MINFFIFLLLFEQTITFPSHQEVKIKVHTTKEESFVVLTKSQPIEIKVSGPTWVRVYTRIPWPGDKKEVKLYKIILQEDELKEKFITLETEYSSAARLNKMRLSKWRSFYINVPEGLHTYRFIHWRAPGDTIFLRFTNESPGKWRDIAPLSYNEKLGLIEDEKIVDYYELTPEKPVVVEIEGPGKLKVISRLHLKSGMQTEEVYAIVVKEGGKTVKSLNFRAYPSEVVHYKERNEILPSNPHNFFINVKKGIHRYEFFLQGGYGCGMRFMTEAK</sequence>
<organism evidence="1">
    <name type="scientific">candidate division WOR-3 bacterium</name>
    <dbReference type="NCBI Taxonomy" id="2052148"/>
    <lineage>
        <taxon>Bacteria</taxon>
        <taxon>Bacteria division WOR-3</taxon>
    </lineage>
</organism>
<accession>A0A7C4TG69</accession>
<comment type="caution">
    <text evidence="1">The sequence shown here is derived from an EMBL/GenBank/DDBJ whole genome shotgun (WGS) entry which is preliminary data.</text>
</comment>
<proteinExistence type="predicted"/>
<dbReference type="EMBL" id="DTGZ01000051">
    <property type="protein sequence ID" value="HGV97205.1"/>
    <property type="molecule type" value="Genomic_DNA"/>
</dbReference>